<gene>
    <name evidence="10" type="ORF">SS50377_14265</name>
    <name evidence="11" type="ORF">SS50377_22147</name>
</gene>
<evidence type="ECO:0000256" key="4">
    <source>
        <dbReference type="ARBA" id="ARBA00022842"/>
    </source>
</evidence>
<dbReference type="PANTHER" id="PTHR13890:SF0">
    <property type="entry name" value="MAGNESIUM TRANSPORTER MRS2 HOMOLOG, MITOCHONDRIAL"/>
    <property type="match status" value="1"/>
</dbReference>
<evidence type="ECO:0000256" key="5">
    <source>
        <dbReference type="ARBA" id="ARBA00022946"/>
    </source>
</evidence>
<proteinExistence type="predicted"/>
<dbReference type="VEuPathDB" id="GiardiaDB:SS50377_22147"/>
<organism evidence="10">
    <name type="scientific">Spironucleus salmonicida</name>
    <dbReference type="NCBI Taxonomy" id="348837"/>
    <lineage>
        <taxon>Eukaryota</taxon>
        <taxon>Metamonada</taxon>
        <taxon>Diplomonadida</taxon>
        <taxon>Hexamitidae</taxon>
        <taxon>Hexamitinae</taxon>
        <taxon>Spironucleus</taxon>
    </lineage>
</organism>
<reference evidence="11" key="2">
    <citation type="submission" date="2020-12" db="EMBL/GenBank/DDBJ databases">
        <title>New Spironucleus salmonicida genome in near-complete chromosomes.</title>
        <authorList>
            <person name="Xu F."/>
            <person name="Kurt Z."/>
            <person name="Jimenez-Gonzalez A."/>
            <person name="Astvaldsson A."/>
            <person name="Andersson J.O."/>
            <person name="Svard S.G."/>
        </authorList>
    </citation>
    <scope>NUCLEOTIDE SEQUENCE</scope>
    <source>
        <strain evidence="11">ATCC 50377</strain>
    </source>
</reference>
<dbReference type="InterPro" id="IPR039204">
    <property type="entry name" value="MRS2-like"/>
</dbReference>
<dbReference type="PANTHER" id="PTHR13890">
    <property type="entry name" value="RNA SPLICING PROTEIN MRS2, MITOCHONDRIAL"/>
    <property type="match status" value="1"/>
</dbReference>
<feature type="transmembrane region" description="Helical" evidence="9">
    <location>
        <begin position="280"/>
        <end position="300"/>
    </location>
</feature>
<dbReference type="EMBL" id="KI546089">
    <property type="protein sequence ID" value="EST45694.1"/>
    <property type="molecule type" value="Genomic_DNA"/>
</dbReference>
<dbReference type="AlphaFoldDB" id="V6LY35"/>
<name>V6LY35_9EUKA</name>
<dbReference type="OrthoDB" id="10251508at2759"/>
<sequence length="365" mass="42439">MNLNFIKVQEEDLFNQENCYFTSQQLLNQFDITHREIRQLQAGTYMIIPKHNQLLISLNKIPLIVLPTQLLILQLNNDCVTFTSQFSTLMEEVNQSQQIWELAVFETLLLYLNKIMNENYVQILVQFNAFKYQDHTNLNFILQKVKSICQKMENILEDVLQNEQLLAQLAFINQKVILNANALNQSCSDLSSQSKLIHTQSRSKLNTIFQKDYNQDELSRLPLSLEALIDIIDSYKIQFHSIFIESCEMDLKVDLKILQTQIKLDIQRNFIVNFSLNQKIINVALTASSLIGGIFGMNLLNPWSFDRPTTNNSPLPFICSVVGTVTIFFGFLLSLNYLSLPSRNKFADKKREAFKFLRKRYENIN</sequence>
<dbReference type="EMBL" id="AUWU02000002">
    <property type="protein sequence ID" value="KAH0576583.1"/>
    <property type="molecule type" value="Genomic_DNA"/>
</dbReference>
<reference evidence="10 11" key="1">
    <citation type="journal article" date="2014" name="PLoS Genet.">
        <title>The Genome of Spironucleus salmonicida Highlights a Fish Pathogen Adapted to Fluctuating Environments.</title>
        <authorList>
            <person name="Xu F."/>
            <person name="Jerlstrom-Hultqvist J."/>
            <person name="Einarsson E."/>
            <person name="Astvaldsson A."/>
            <person name="Svard S.G."/>
            <person name="Andersson J.O."/>
        </authorList>
    </citation>
    <scope>NUCLEOTIDE SEQUENCE</scope>
    <source>
        <strain evidence="11">ATCC 50377</strain>
    </source>
</reference>
<keyword evidence="12" id="KW-1185">Reference proteome</keyword>
<keyword evidence="7" id="KW-0406">Ion transport</keyword>
<keyword evidence="3 9" id="KW-0812">Transmembrane</keyword>
<comment type="subcellular location">
    <subcellularLocation>
        <location evidence="1">Membrane</location>
        <topology evidence="1">Multi-pass membrane protein</topology>
    </subcellularLocation>
</comment>
<evidence type="ECO:0000313" key="11">
    <source>
        <dbReference type="EMBL" id="KAH0576583.1"/>
    </source>
</evidence>
<keyword evidence="2" id="KW-0813">Transport</keyword>
<keyword evidence="8 9" id="KW-0472">Membrane</keyword>
<evidence type="ECO:0000256" key="3">
    <source>
        <dbReference type="ARBA" id="ARBA00022692"/>
    </source>
</evidence>
<evidence type="ECO:0000256" key="7">
    <source>
        <dbReference type="ARBA" id="ARBA00023065"/>
    </source>
</evidence>
<evidence type="ECO:0000256" key="6">
    <source>
        <dbReference type="ARBA" id="ARBA00022989"/>
    </source>
</evidence>
<evidence type="ECO:0000313" key="12">
    <source>
        <dbReference type="Proteomes" id="UP000018208"/>
    </source>
</evidence>
<keyword evidence="4" id="KW-0460">Magnesium</keyword>
<evidence type="ECO:0000256" key="1">
    <source>
        <dbReference type="ARBA" id="ARBA00004141"/>
    </source>
</evidence>
<evidence type="ECO:0000313" key="10">
    <source>
        <dbReference type="EMBL" id="EST45694.1"/>
    </source>
</evidence>
<accession>V6LY35</accession>
<evidence type="ECO:0000256" key="9">
    <source>
        <dbReference type="SAM" id="Phobius"/>
    </source>
</evidence>
<keyword evidence="5" id="KW-0809">Transit peptide</keyword>
<evidence type="ECO:0000256" key="8">
    <source>
        <dbReference type="ARBA" id="ARBA00023136"/>
    </source>
</evidence>
<feature type="transmembrane region" description="Helical" evidence="9">
    <location>
        <begin position="315"/>
        <end position="340"/>
    </location>
</feature>
<dbReference type="Proteomes" id="UP000018208">
    <property type="component" value="Unassembled WGS sequence"/>
</dbReference>
<dbReference type="GO" id="GO:0015095">
    <property type="term" value="F:magnesium ion transmembrane transporter activity"/>
    <property type="evidence" value="ECO:0007669"/>
    <property type="project" value="TreeGrafter"/>
</dbReference>
<protein>
    <submittedName>
        <fullName evidence="10">Transmembrane domain-containing protein</fullName>
    </submittedName>
</protein>
<keyword evidence="6 9" id="KW-1133">Transmembrane helix</keyword>
<evidence type="ECO:0000256" key="2">
    <source>
        <dbReference type="ARBA" id="ARBA00022448"/>
    </source>
</evidence>
<dbReference type="GO" id="GO:0016020">
    <property type="term" value="C:membrane"/>
    <property type="evidence" value="ECO:0007669"/>
    <property type="project" value="UniProtKB-SubCell"/>
</dbReference>